<dbReference type="EMBL" id="JBJKBG010000001">
    <property type="protein sequence ID" value="KAL3754534.1"/>
    <property type="molecule type" value="Genomic_DNA"/>
</dbReference>
<dbReference type="InterPro" id="IPR036965">
    <property type="entry name" value="Terpene_synth_N_sf"/>
</dbReference>
<evidence type="ECO:0000256" key="7">
    <source>
        <dbReference type="SAM" id="MobiDB-lite"/>
    </source>
</evidence>
<feature type="region of interest" description="Disordered" evidence="7">
    <location>
        <begin position="1"/>
        <end position="24"/>
    </location>
</feature>
<evidence type="ECO:0000256" key="3">
    <source>
        <dbReference type="ARBA" id="ARBA00022723"/>
    </source>
</evidence>
<dbReference type="InterPro" id="IPR008930">
    <property type="entry name" value="Terpenoid_cyclase/PrenylTrfase"/>
</dbReference>
<keyword evidence="11" id="KW-1185">Reference proteome</keyword>
<dbReference type="Pfam" id="PF03936">
    <property type="entry name" value="Terpene_synth_C"/>
    <property type="match status" value="1"/>
</dbReference>
<dbReference type="SFLD" id="SFLDG01019">
    <property type="entry name" value="Terpene_Cyclase_Like_1_C_Termi"/>
    <property type="match status" value="1"/>
</dbReference>
<dbReference type="InterPro" id="IPR044814">
    <property type="entry name" value="Terpene_cyclase_plant_C1"/>
</dbReference>
<gene>
    <name evidence="10" type="ORF">ACJRO7_001730</name>
</gene>
<dbReference type="InterPro" id="IPR008949">
    <property type="entry name" value="Isoprenoid_synthase_dom_sf"/>
</dbReference>
<dbReference type="PANTHER" id="PTHR31225:SF245">
    <property type="entry name" value="(-)-ALPHA-TERPINEOL SYNTHASE-LIKE"/>
    <property type="match status" value="1"/>
</dbReference>
<keyword evidence="5" id="KW-0464">Manganese</keyword>
<evidence type="ECO:0000256" key="2">
    <source>
        <dbReference type="ARBA" id="ARBA00001946"/>
    </source>
</evidence>
<evidence type="ECO:0000259" key="9">
    <source>
        <dbReference type="Pfam" id="PF03936"/>
    </source>
</evidence>
<dbReference type="InterPro" id="IPR001906">
    <property type="entry name" value="Terpene_synth_N"/>
</dbReference>
<evidence type="ECO:0000313" key="10">
    <source>
        <dbReference type="EMBL" id="KAL3754534.1"/>
    </source>
</evidence>
<dbReference type="FunFam" id="1.50.10.130:FF:000001">
    <property type="entry name" value="Isoprene synthase, chloroplastic"/>
    <property type="match status" value="1"/>
</dbReference>
<dbReference type="Gene3D" id="1.50.10.130">
    <property type="entry name" value="Terpene synthase, N-terminal domain"/>
    <property type="match status" value="1"/>
</dbReference>
<dbReference type="AlphaFoldDB" id="A0ABD3LRY2"/>
<evidence type="ECO:0000256" key="4">
    <source>
        <dbReference type="ARBA" id="ARBA00022842"/>
    </source>
</evidence>
<comment type="caution">
    <text evidence="10">The sequence shown here is derived from an EMBL/GenBank/DDBJ whole genome shotgun (WGS) entry which is preliminary data.</text>
</comment>
<dbReference type="FunFam" id="1.10.600.10:FF:000007">
    <property type="entry name" value="Isoprene synthase, chloroplastic"/>
    <property type="match status" value="1"/>
</dbReference>
<name>A0ABD3LRY2_EUCGL</name>
<protein>
    <submittedName>
        <fullName evidence="10">Uncharacterized protein</fullName>
    </submittedName>
</protein>
<sequence>MLNAKNTRSMAIRAPSTSCLPSPLHRRRRPSVLLFKFPRPTPSYSIADVATTAGIWCISCIDPNTNEQSPVARRSANYMPSVWDYDILKSPSADFAEERCTEPVQRMKEEVKDTLERENHSLAKLELIDAIQRLGLQYHFENDIKRALQVIRDDSNDACFSNDLHSTALRFRLLRQHGYDLSQDAFQRFINKTGTFEESLKKDVKGLLGLYEASFHGLEGENILDEAQDFASKHLKNLKLNEIPTCLAKQVLHALDMPIRWRPNRLEARWFMDMYGKQQDMIPSLLRLGILDFNLVQTIHRKEVSNLARWWVELGANKMTFSRDRLVENYFWSCLMVFEPQYTAYREMTTKIGCMVTLIDDVYDVYGTLEELVLLTDFIVRWDITDIDNLPPTIRDSFMALYNTTNEIGHWTMREQGINPIPYMRKVWADECRAYIKEVHWYNEGIKPTLKEYMSNAVDSIGGLIMLLHSYFLTTDNLTKEGLNYVSKIPRIMHCSAKILRLNDDLGTSLYELARGDNFKALECYMNETGASTEAAQQHIKHLVRETWKTMNKDAFEDYPFPGFKPFLGACLNLARASQCFYQYGDGHGLPGHETRDHIVSTLFKPVPLD</sequence>
<dbReference type="PANTHER" id="PTHR31225">
    <property type="entry name" value="OS04G0344100 PROTEIN-RELATED"/>
    <property type="match status" value="1"/>
</dbReference>
<evidence type="ECO:0000259" key="8">
    <source>
        <dbReference type="Pfam" id="PF01397"/>
    </source>
</evidence>
<comment type="cofactor">
    <cofactor evidence="2">
        <name>Mg(2+)</name>
        <dbReference type="ChEBI" id="CHEBI:18420"/>
    </cofactor>
</comment>
<dbReference type="GO" id="GO:0046872">
    <property type="term" value="F:metal ion binding"/>
    <property type="evidence" value="ECO:0007669"/>
    <property type="project" value="UniProtKB-KW"/>
</dbReference>
<dbReference type="InterPro" id="IPR005630">
    <property type="entry name" value="Terpene_synthase_metal-bd"/>
</dbReference>
<dbReference type="GO" id="GO:0016829">
    <property type="term" value="F:lyase activity"/>
    <property type="evidence" value="ECO:0007669"/>
    <property type="project" value="UniProtKB-KW"/>
</dbReference>
<dbReference type="Proteomes" id="UP001634007">
    <property type="component" value="Unassembled WGS sequence"/>
</dbReference>
<evidence type="ECO:0000256" key="1">
    <source>
        <dbReference type="ARBA" id="ARBA00001936"/>
    </source>
</evidence>
<evidence type="ECO:0000313" key="11">
    <source>
        <dbReference type="Proteomes" id="UP001634007"/>
    </source>
</evidence>
<dbReference type="SUPFAM" id="SSF48239">
    <property type="entry name" value="Terpenoid cyclases/Protein prenyltransferases"/>
    <property type="match status" value="1"/>
</dbReference>
<keyword evidence="6" id="KW-0456">Lyase</keyword>
<dbReference type="SUPFAM" id="SSF48576">
    <property type="entry name" value="Terpenoid synthases"/>
    <property type="match status" value="1"/>
</dbReference>
<dbReference type="InterPro" id="IPR034741">
    <property type="entry name" value="Terpene_cyclase-like_1_C"/>
</dbReference>
<comment type="cofactor">
    <cofactor evidence="1">
        <name>Mn(2+)</name>
        <dbReference type="ChEBI" id="CHEBI:29035"/>
    </cofactor>
</comment>
<feature type="domain" description="Terpene synthase N-terminal" evidence="8">
    <location>
        <begin position="83"/>
        <end position="255"/>
    </location>
</feature>
<feature type="domain" description="Terpene synthase metal-binding" evidence="9">
    <location>
        <begin position="316"/>
        <end position="550"/>
    </location>
</feature>
<proteinExistence type="predicted"/>
<dbReference type="SFLD" id="SFLDS00005">
    <property type="entry name" value="Isoprenoid_Synthase_Type_I"/>
    <property type="match status" value="1"/>
</dbReference>
<dbReference type="Pfam" id="PF01397">
    <property type="entry name" value="Terpene_synth"/>
    <property type="match status" value="1"/>
</dbReference>
<evidence type="ECO:0000256" key="5">
    <source>
        <dbReference type="ARBA" id="ARBA00023211"/>
    </source>
</evidence>
<keyword evidence="3" id="KW-0479">Metal-binding</keyword>
<organism evidence="10 11">
    <name type="scientific">Eucalyptus globulus</name>
    <name type="common">Tasmanian blue gum</name>
    <dbReference type="NCBI Taxonomy" id="34317"/>
    <lineage>
        <taxon>Eukaryota</taxon>
        <taxon>Viridiplantae</taxon>
        <taxon>Streptophyta</taxon>
        <taxon>Embryophyta</taxon>
        <taxon>Tracheophyta</taxon>
        <taxon>Spermatophyta</taxon>
        <taxon>Magnoliopsida</taxon>
        <taxon>eudicotyledons</taxon>
        <taxon>Gunneridae</taxon>
        <taxon>Pentapetalae</taxon>
        <taxon>rosids</taxon>
        <taxon>malvids</taxon>
        <taxon>Myrtales</taxon>
        <taxon>Myrtaceae</taxon>
        <taxon>Myrtoideae</taxon>
        <taxon>Eucalypteae</taxon>
        <taxon>Eucalyptus</taxon>
    </lineage>
</organism>
<reference evidence="10 11" key="1">
    <citation type="submission" date="2024-11" db="EMBL/GenBank/DDBJ databases">
        <title>Chromosome-level genome assembly of Eucalyptus globulus Labill. provides insights into its genome evolution.</title>
        <authorList>
            <person name="Li X."/>
        </authorList>
    </citation>
    <scope>NUCLEOTIDE SEQUENCE [LARGE SCALE GENOMIC DNA]</scope>
    <source>
        <strain evidence="10">CL2024</strain>
        <tissue evidence="10">Fresh tender leaves</tissue>
    </source>
</reference>
<dbReference type="Gene3D" id="1.10.600.10">
    <property type="entry name" value="Farnesyl Diphosphate Synthase"/>
    <property type="match status" value="1"/>
</dbReference>
<dbReference type="CDD" id="cd00684">
    <property type="entry name" value="Terpene_cyclase_plant_C1"/>
    <property type="match status" value="1"/>
</dbReference>
<evidence type="ECO:0000256" key="6">
    <source>
        <dbReference type="ARBA" id="ARBA00023239"/>
    </source>
</evidence>
<dbReference type="InterPro" id="IPR050148">
    <property type="entry name" value="Terpene_synthase-like"/>
</dbReference>
<accession>A0ABD3LRY2</accession>
<keyword evidence="4" id="KW-0460">Magnesium</keyword>